<evidence type="ECO:0000259" key="3">
    <source>
        <dbReference type="PROSITE" id="PS51762"/>
    </source>
</evidence>
<sequence length="283" mass="30738">MRNVALVILWSAAAFASGSWCDEDGYEIVYKDEFDGDDLDPESWTIDVNGGDSMVRSALGTTDNVYVSSGNLVLRSQRQQLDSYNYTTGAVFSKGKRSFSGPARVCVRAKLPGGPGGVSTATGIWPAHWLMPDNDVCWPANGEIDIMEMVNGDGTLHGTYHWQEDGNCADQPFTHPSATGGVNVADFGDVYHEYGVQYGPEGISFALDGDVYKSLVAGVDVSDTGTEGLPVQMFDVPYYFKLNTAVGGPWPGEPDDGTVFPAYHYIDYVRVGKKKKVNKEGIW</sequence>
<dbReference type="InterPro" id="IPR050546">
    <property type="entry name" value="Glycosyl_Hydrlase_16"/>
</dbReference>
<reference evidence="5" key="1">
    <citation type="journal article" date="2023" name="Commun. Biol.">
        <title>Genome analysis of Parmales, the sister group of diatoms, reveals the evolutionary specialization of diatoms from phago-mixotrophs to photoautotrophs.</title>
        <authorList>
            <person name="Ban H."/>
            <person name="Sato S."/>
            <person name="Yoshikawa S."/>
            <person name="Yamada K."/>
            <person name="Nakamura Y."/>
            <person name="Ichinomiya M."/>
            <person name="Sato N."/>
            <person name="Blanc-Mathieu R."/>
            <person name="Endo H."/>
            <person name="Kuwata A."/>
            <person name="Ogata H."/>
        </authorList>
    </citation>
    <scope>NUCLEOTIDE SEQUENCE [LARGE SCALE GENOMIC DNA]</scope>
</reference>
<dbReference type="PANTHER" id="PTHR10963">
    <property type="entry name" value="GLYCOSYL HYDROLASE-RELATED"/>
    <property type="match status" value="1"/>
</dbReference>
<dbReference type="Proteomes" id="UP001165065">
    <property type="component" value="Unassembled WGS sequence"/>
</dbReference>
<dbReference type="Gene3D" id="2.60.120.200">
    <property type="match status" value="1"/>
</dbReference>
<dbReference type="InterPro" id="IPR000757">
    <property type="entry name" value="Beta-glucanase-like"/>
</dbReference>
<evidence type="ECO:0000313" key="4">
    <source>
        <dbReference type="EMBL" id="GMI34873.1"/>
    </source>
</evidence>
<evidence type="ECO:0000256" key="1">
    <source>
        <dbReference type="ARBA" id="ARBA00006865"/>
    </source>
</evidence>
<dbReference type="Pfam" id="PF00722">
    <property type="entry name" value="Glyco_hydro_16"/>
    <property type="match status" value="1"/>
</dbReference>
<organism evidence="4 5">
    <name type="scientific">Triparma columacea</name>
    <dbReference type="NCBI Taxonomy" id="722753"/>
    <lineage>
        <taxon>Eukaryota</taxon>
        <taxon>Sar</taxon>
        <taxon>Stramenopiles</taxon>
        <taxon>Ochrophyta</taxon>
        <taxon>Bolidophyceae</taxon>
        <taxon>Parmales</taxon>
        <taxon>Triparmaceae</taxon>
        <taxon>Triparma</taxon>
    </lineage>
</organism>
<dbReference type="OrthoDB" id="4781at2759"/>
<feature type="domain" description="GH16" evidence="3">
    <location>
        <begin position="23"/>
        <end position="277"/>
    </location>
</feature>
<proteinExistence type="inferred from homology"/>
<dbReference type="EMBL" id="BRYA01000048">
    <property type="protein sequence ID" value="GMI34873.1"/>
    <property type="molecule type" value="Genomic_DNA"/>
</dbReference>
<dbReference type="InterPro" id="IPR013320">
    <property type="entry name" value="ConA-like_dom_sf"/>
</dbReference>
<dbReference type="SUPFAM" id="SSF49899">
    <property type="entry name" value="Concanavalin A-like lectins/glucanases"/>
    <property type="match status" value="1"/>
</dbReference>
<protein>
    <recommendedName>
        <fullName evidence="3">GH16 domain-containing protein</fullName>
    </recommendedName>
</protein>
<dbReference type="AlphaFoldDB" id="A0A9W7G7B2"/>
<gene>
    <name evidence="4" type="ORF">TrCOL_g13866</name>
</gene>
<keyword evidence="2" id="KW-0732">Signal</keyword>
<dbReference type="PANTHER" id="PTHR10963:SF55">
    <property type="entry name" value="GLYCOSIDE HYDROLASE FAMILY 16 PROTEIN"/>
    <property type="match status" value="1"/>
</dbReference>
<evidence type="ECO:0000256" key="2">
    <source>
        <dbReference type="SAM" id="SignalP"/>
    </source>
</evidence>
<dbReference type="CDD" id="cd08023">
    <property type="entry name" value="GH16_laminarinase_like"/>
    <property type="match status" value="1"/>
</dbReference>
<evidence type="ECO:0000313" key="5">
    <source>
        <dbReference type="Proteomes" id="UP001165065"/>
    </source>
</evidence>
<keyword evidence="5" id="KW-1185">Reference proteome</keyword>
<feature type="signal peptide" evidence="2">
    <location>
        <begin position="1"/>
        <end position="21"/>
    </location>
</feature>
<comment type="caution">
    <text evidence="4">The sequence shown here is derived from an EMBL/GenBank/DDBJ whole genome shotgun (WGS) entry which is preliminary data.</text>
</comment>
<accession>A0A9W7G7B2</accession>
<comment type="similarity">
    <text evidence="1">Belongs to the glycosyl hydrolase 16 family.</text>
</comment>
<feature type="chain" id="PRO_5040735488" description="GH16 domain-containing protein" evidence="2">
    <location>
        <begin position="22"/>
        <end position="283"/>
    </location>
</feature>
<name>A0A9W7G7B2_9STRA</name>
<dbReference type="GO" id="GO:0004553">
    <property type="term" value="F:hydrolase activity, hydrolyzing O-glycosyl compounds"/>
    <property type="evidence" value="ECO:0007669"/>
    <property type="project" value="InterPro"/>
</dbReference>
<dbReference type="PROSITE" id="PS51762">
    <property type="entry name" value="GH16_2"/>
    <property type="match status" value="1"/>
</dbReference>
<dbReference type="GO" id="GO:0005975">
    <property type="term" value="P:carbohydrate metabolic process"/>
    <property type="evidence" value="ECO:0007669"/>
    <property type="project" value="InterPro"/>
</dbReference>